<dbReference type="GO" id="GO:0005615">
    <property type="term" value="C:extracellular space"/>
    <property type="evidence" value="ECO:0007669"/>
    <property type="project" value="TreeGrafter"/>
</dbReference>
<dbReference type="PROSITE" id="PS52035">
    <property type="entry name" value="PEPTIDASE_M14"/>
    <property type="match status" value="1"/>
</dbReference>
<dbReference type="InterPro" id="IPR000834">
    <property type="entry name" value="Peptidase_M14"/>
</dbReference>
<name>A0A1M5QS94_9GAMM</name>
<dbReference type="CDD" id="cd06241">
    <property type="entry name" value="M14-like"/>
    <property type="match status" value="1"/>
</dbReference>
<dbReference type="PANTHER" id="PTHR11705:SF145">
    <property type="entry name" value="PEPTIDASE M14 CARBOXYPEPTIDASE A DOMAIN-CONTAINING PROTEIN"/>
    <property type="match status" value="1"/>
</dbReference>
<keyword evidence="7" id="KW-1185">Reference proteome</keyword>
<evidence type="ECO:0000313" key="7">
    <source>
        <dbReference type="Proteomes" id="UP000199758"/>
    </source>
</evidence>
<feature type="signal peptide" evidence="4">
    <location>
        <begin position="1"/>
        <end position="30"/>
    </location>
</feature>
<evidence type="ECO:0000256" key="1">
    <source>
        <dbReference type="ARBA" id="ARBA00001947"/>
    </source>
</evidence>
<sequence>MTTLMTRAAAGLAAVLSLLLAGGLPLPVHAATVPAADDAASSLTTLAERSGLRQTGRYDEVIRLCDAFAQQFPQAVRCERFGTTPEGRPMLALIVSARGAFTPEAAQQLQLPVMLIQGGIHAGEIDGKDAGFIALRQALRRRDTTLQRQVLVFVPVFNVDGHERFGAWNRPNQVGPEQMGWRTTAQNFNLNRDYVKADAPEMQAMLRLIQRWDPLITVDLHVTDGAKFEHDVSITLEPLYSGDAALRDAGRALRDEIIGQLRRKGSLPLPFYPSFDVEDDPMSGFTDGVSPPRYSSGYFVQRNRFGVLVETHSWKDYATRVRVTTQTIDALLAIHARQGAAWQPLARAADARAASTLAGQPVALSYKASERSRIIEFRGYEYTRTPSTVSGALMTRYDDRKPQIWRVPLRDDVQVDRQVTAPRRGYVVPAASAALVAAKLDLHGLQYTIVDAAQSAAPVQTFRATQTRFSPQTFEGHTTLSVDGQWQNEARDIPAGSLIVPIAQPRARLLMTLLEPQSEDSLLAWGFFNGAYEPKEYLEAYVAEDIARQMLDADPALADAFQQRVASDAAFAADPQARLAFFARRAPSWDERLGLYPVYRLD</sequence>
<dbReference type="GO" id="GO:0008270">
    <property type="term" value="F:zinc ion binding"/>
    <property type="evidence" value="ECO:0007669"/>
    <property type="project" value="InterPro"/>
</dbReference>
<keyword evidence="6" id="KW-0378">Hydrolase</keyword>
<feature type="chain" id="PRO_5012454768" evidence="4">
    <location>
        <begin position="31"/>
        <end position="602"/>
    </location>
</feature>
<protein>
    <submittedName>
        <fullName evidence="6">Zinc carboxypeptidase</fullName>
    </submittedName>
</protein>
<evidence type="ECO:0000256" key="2">
    <source>
        <dbReference type="ARBA" id="ARBA00005988"/>
    </source>
</evidence>
<keyword evidence="4" id="KW-0732">Signal</keyword>
<dbReference type="GO" id="GO:0004181">
    <property type="term" value="F:metallocarboxypeptidase activity"/>
    <property type="evidence" value="ECO:0007669"/>
    <property type="project" value="InterPro"/>
</dbReference>
<proteinExistence type="inferred from homology"/>
<evidence type="ECO:0000256" key="3">
    <source>
        <dbReference type="PROSITE-ProRule" id="PRU01379"/>
    </source>
</evidence>
<evidence type="ECO:0000256" key="4">
    <source>
        <dbReference type="SAM" id="SignalP"/>
    </source>
</evidence>
<evidence type="ECO:0000313" key="6">
    <source>
        <dbReference type="EMBL" id="SHH16761.1"/>
    </source>
</evidence>
<dbReference type="Gene3D" id="3.40.630.10">
    <property type="entry name" value="Zn peptidases"/>
    <property type="match status" value="1"/>
</dbReference>
<comment type="cofactor">
    <cofactor evidence="1">
        <name>Zn(2+)</name>
        <dbReference type="ChEBI" id="CHEBI:29105"/>
    </cofactor>
</comment>
<keyword evidence="6" id="KW-0645">Protease</keyword>
<dbReference type="PANTHER" id="PTHR11705">
    <property type="entry name" value="PROTEASE FAMILY M14 CARBOXYPEPTIDASE A,B"/>
    <property type="match status" value="1"/>
</dbReference>
<reference evidence="6 7" key="1">
    <citation type="submission" date="2016-11" db="EMBL/GenBank/DDBJ databases">
        <authorList>
            <person name="Jaros S."/>
            <person name="Januszkiewicz K."/>
            <person name="Wedrychowicz H."/>
        </authorList>
    </citation>
    <scope>NUCLEOTIDE SEQUENCE [LARGE SCALE GENOMIC DNA]</scope>
    <source>
        <strain evidence="6 7">CGMCC 1.7049</strain>
    </source>
</reference>
<feature type="active site" description="Proton donor/acceptor" evidence="3">
    <location>
        <position position="310"/>
    </location>
</feature>
<dbReference type="Proteomes" id="UP000199758">
    <property type="component" value="Unassembled WGS sequence"/>
</dbReference>
<accession>A0A1M5QS94</accession>
<comment type="similarity">
    <text evidence="2 3">Belongs to the peptidase M14 family.</text>
</comment>
<dbReference type="EMBL" id="FQWZ01000006">
    <property type="protein sequence ID" value="SHH16761.1"/>
    <property type="molecule type" value="Genomic_DNA"/>
</dbReference>
<dbReference type="GO" id="GO:0006508">
    <property type="term" value="P:proteolysis"/>
    <property type="evidence" value="ECO:0007669"/>
    <property type="project" value="InterPro"/>
</dbReference>
<dbReference type="Pfam" id="PF00246">
    <property type="entry name" value="Peptidase_M14"/>
    <property type="match status" value="1"/>
</dbReference>
<dbReference type="SUPFAM" id="SSF53187">
    <property type="entry name" value="Zn-dependent exopeptidases"/>
    <property type="match status" value="1"/>
</dbReference>
<evidence type="ECO:0000259" key="5">
    <source>
        <dbReference type="PROSITE" id="PS52035"/>
    </source>
</evidence>
<dbReference type="AlphaFoldDB" id="A0A1M5QS94"/>
<feature type="domain" description="Peptidase M14" evidence="5">
    <location>
        <begin position="54"/>
        <end position="338"/>
    </location>
</feature>
<dbReference type="SMART" id="SM00631">
    <property type="entry name" value="Zn_pept"/>
    <property type="match status" value="1"/>
</dbReference>
<organism evidence="6 7">
    <name type="scientific">Hydrocarboniphaga daqingensis</name>
    <dbReference type="NCBI Taxonomy" id="490188"/>
    <lineage>
        <taxon>Bacteria</taxon>
        <taxon>Pseudomonadati</taxon>
        <taxon>Pseudomonadota</taxon>
        <taxon>Gammaproteobacteria</taxon>
        <taxon>Nevskiales</taxon>
        <taxon>Nevskiaceae</taxon>
        <taxon>Hydrocarboniphaga</taxon>
    </lineage>
</organism>
<dbReference type="STRING" id="490188.SAMN04488068_2790"/>
<gene>
    <name evidence="6" type="ORF">SAMN04488068_2790</name>
</gene>
<keyword evidence="6" id="KW-0121">Carboxypeptidase</keyword>